<feature type="transmembrane region" description="Helical" evidence="2">
    <location>
        <begin position="62"/>
        <end position="81"/>
    </location>
</feature>
<protein>
    <submittedName>
        <fullName evidence="3">Uncharacterized protein</fullName>
    </submittedName>
</protein>
<keyword evidence="2" id="KW-1133">Transmembrane helix</keyword>
<feature type="region of interest" description="Disordered" evidence="1">
    <location>
        <begin position="105"/>
        <end position="131"/>
    </location>
</feature>
<sequence>MIKWVAGLMGPIAIPFMLGLLRPFRKSGPTAALVSWGMGLLAFWLVNYPIDWAVEGGVPLQYQVSVPLAVSLVLYVLIGFVKPEDTPERDAVLAQINAGDGDGVGGGGTAAAAATIPAQDGGGSPATQPRP</sequence>
<feature type="compositionally biased region" description="Low complexity" evidence="1">
    <location>
        <begin position="110"/>
        <end position="119"/>
    </location>
</feature>
<evidence type="ECO:0000313" key="4">
    <source>
        <dbReference type="Proteomes" id="UP000498740"/>
    </source>
</evidence>
<accession>A0A7J0CQB6</accession>
<gene>
    <name evidence="3" type="ORF">Smic_32280</name>
</gene>
<evidence type="ECO:0000256" key="1">
    <source>
        <dbReference type="SAM" id="MobiDB-lite"/>
    </source>
</evidence>
<proteinExistence type="predicted"/>
<feature type="transmembrane region" description="Helical" evidence="2">
    <location>
        <begin position="31"/>
        <end position="50"/>
    </location>
</feature>
<keyword evidence="2" id="KW-0472">Membrane</keyword>
<feature type="transmembrane region" description="Helical" evidence="2">
    <location>
        <begin position="6"/>
        <end position="24"/>
    </location>
</feature>
<reference evidence="3 4" key="1">
    <citation type="submission" date="2020-05" db="EMBL/GenBank/DDBJ databases">
        <title>Whole genome shotgun sequence of Streptomyces microflavus NBRC 13062.</title>
        <authorList>
            <person name="Komaki H."/>
            <person name="Tamura T."/>
        </authorList>
    </citation>
    <scope>NUCLEOTIDE SEQUENCE [LARGE SCALE GENOMIC DNA]</scope>
    <source>
        <strain evidence="3 4">NBRC 13062</strain>
    </source>
</reference>
<dbReference type="AlphaFoldDB" id="A0A7J0CQB6"/>
<dbReference type="Proteomes" id="UP000498740">
    <property type="component" value="Unassembled WGS sequence"/>
</dbReference>
<evidence type="ECO:0000256" key="2">
    <source>
        <dbReference type="SAM" id="Phobius"/>
    </source>
</evidence>
<keyword evidence="2" id="KW-0812">Transmembrane</keyword>
<evidence type="ECO:0000313" key="3">
    <source>
        <dbReference type="EMBL" id="GFN04672.1"/>
    </source>
</evidence>
<organism evidence="3 4">
    <name type="scientific">Streptomyces microflavus</name>
    <name type="common">Streptomyces lipmanii</name>
    <dbReference type="NCBI Taxonomy" id="1919"/>
    <lineage>
        <taxon>Bacteria</taxon>
        <taxon>Bacillati</taxon>
        <taxon>Actinomycetota</taxon>
        <taxon>Actinomycetes</taxon>
        <taxon>Kitasatosporales</taxon>
        <taxon>Streptomycetaceae</taxon>
        <taxon>Streptomyces</taxon>
    </lineage>
</organism>
<comment type="caution">
    <text evidence="3">The sequence shown here is derived from an EMBL/GenBank/DDBJ whole genome shotgun (WGS) entry which is preliminary data.</text>
</comment>
<dbReference type="EMBL" id="BLWD01000001">
    <property type="protein sequence ID" value="GFN04672.1"/>
    <property type="molecule type" value="Genomic_DNA"/>
</dbReference>
<name>A0A7J0CQB6_STRMI</name>